<evidence type="ECO:0000256" key="2">
    <source>
        <dbReference type="ARBA" id="ARBA00022475"/>
    </source>
</evidence>
<reference evidence="8" key="1">
    <citation type="submission" date="2023-03" db="EMBL/GenBank/DDBJ databases">
        <authorList>
            <person name="Steffen K."/>
            <person name="Cardenas P."/>
        </authorList>
    </citation>
    <scope>NUCLEOTIDE SEQUENCE</scope>
</reference>
<sequence>YETLWRRCCGRRPEPRNCRSRIFDVVGPVGLWQTTTLNIIAGLEDPTSGQVFFDDDDVTNVPPERRDIAMVFQTYALYPHMRVYDNIAFGLRMRHTPTDEIERLVQEAAKAMEIDHLLKRKPRELSGGQRQRVALARAIVRNAHVFLLDEPLSNLDAKLRVTMRTELKRLHAELEKTFVYVTHDQAESLIMSDRIVVLNEGKLQQLGTPEEIYNQPANEFIAGFVGSPPMNFFDGQLQNGGDQWLIKGEGYTCEFTPAPTQRLTENASANVQIGVRPEDIEVLPSESPHRPSHCCGTRTVGQ</sequence>
<dbReference type="InterPro" id="IPR047641">
    <property type="entry name" value="ABC_transpr_MalK/UgpC-like"/>
</dbReference>
<protein>
    <submittedName>
        <fullName evidence="8">Uncharacterized ABC transporter ATP-binding protein YurJ</fullName>
    </submittedName>
</protein>
<evidence type="ECO:0000256" key="1">
    <source>
        <dbReference type="ARBA" id="ARBA00022448"/>
    </source>
</evidence>
<evidence type="ECO:0000259" key="7">
    <source>
        <dbReference type="PROSITE" id="PS50893"/>
    </source>
</evidence>
<dbReference type="FunFam" id="3.40.50.300:FF:000042">
    <property type="entry name" value="Maltose/maltodextrin ABC transporter, ATP-binding protein"/>
    <property type="match status" value="1"/>
</dbReference>
<dbReference type="SUPFAM" id="SSF52540">
    <property type="entry name" value="P-loop containing nucleoside triphosphate hydrolases"/>
    <property type="match status" value="1"/>
</dbReference>
<keyword evidence="4 8" id="KW-0067">ATP-binding</keyword>
<dbReference type="Pfam" id="PF00005">
    <property type="entry name" value="ABC_tran"/>
    <property type="match status" value="1"/>
</dbReference>
<accession>A0AA35S473</accession>
<dbReference type="InterPro" id="IPR003439">
    <property type="entry name" value="ABC_transporter-like_ATP-bd"/>
</dbReference>
<dbReference type="PROSITE" id="PS50893">
    <property type="entry name" value="ABC_TRANSPORTER_2"/>
    <property type="match status" value="1"/>
</dbReference>
<dbReference type="SMART" id="SM00382">
    <property type="entry name" value="AAA"/>
    <property type="match status" value="1"/>
</dbReference>
<keyword evidence="9" id="KW-1185">Reference proteome</keyword>
<evidence type="ECO:0000256" key="6">
    <source>
        <dbReference type="ARBA" id="ARBA00023136"/>
    </source>
</evidence>
<dbReference type="PANTHER" id="PTHR43875">
    <property type="entry name" value="MALTODEXTRIN IMPORT ATP-BINDING PROTEIN MSMX"/>
    <property type="match status" value="1"/>
</dbReference>
<dbReference type="AlphaFoldDB" id="A0AA35S473"/>
<evidence type="ECO:0000256" key="3">
    <source>
        <dbReference type="ARBA" id="ARBA00022741"/>
    </source>
</evidence>
<keyword evidence="3" id="KW-0547">Nucleotide-binding</keyword>
<dbReference type="GO" id="GO:0140359">
    <property type="term" value="F:ABC-type transporter activity"/>
    <property type="evidence" value="ECO:0007669"/>
    <property type="project" value="InterPro"/>
</dbReference>
<keyword evidence="1" id="KW-0813">Transport</keyword>
<dbReference type="GO" id="GO:0043190">
    <property type="term" value="C:ATP-binding cassette (ABC) transporter complex"/>
    <property type="evidence" value="ECO:0007669"/>
    <property type="project" value="InterPro"/>
</dbReference>
<dbReference type="Proteomes" id="UP001174909">
    <property type="component" value="Unassembled WGS sequence"/>
</dbReference>
<dbReference type="Gene3D" id="2.40.50.100">
    <property type="match status" value="1"/>
</dbReference>
<keyword evidence="2" id="KW-1003">Cell membrane</keyword>
<gene>
    <name evidence="8" type="ORF">GBAR_LOCUS13438</name>
</gene>
<dbReference type="PANTHER" id="PTHR43875:SF15">
    <property type="entry name" value="TREHALOSE IMPORT ATP-BINDING PROTEIN SUGC"/>
    <property type="match status" value="1"/>
</dbReference>
<keyword evidence="5" id="KW-1278">Translocase</keyword>
<name>A0AA35S473_GEOBA</name>
<dbReference type="Gene3D" id="3.40.50.300">
    <property type="entry name" value="P-loop containing nucleotide triphosphate hydrolases"/>
    <property type="match status" value="1"/>
</dbReference>
<dbReference type="SUPFAM" id="SSF50331">
    <property type="entry name" value="MOP-like"/>
    <property type="match status" value="1"/>
</dbReference>
<dbReference type="InterPro" id="IPR040582">
    <property type="entry name" value="OB_MalK-like"/>
</dbReference>
<dbReference type="InterPro" id="IPR003593">
    <property type="entry name" value="AAA+_ATPase"/>
</dbReference>
<organism evidence="8 9">
    <name type="scientific">Geodia barretti</name>
    <name type="common">Barrett's horny sponge</name>
    <dbReference type="NCBI Taxonomy" id="519541"/>
    <lineage>
        <taxon>Eukaryota</taxon>
        <taxon>Metazoa</taxon>
        <taxon>Porifera</taxon>
        <taxon>Demospongiae</taxon>
        <taxon>Heteroscleromorpha</taxon>
        <taxon>Tetractinellida</taxon>
        <taxon>Astrophorina</taxon>
        <taxon>Geodiidae</taxon>
        <taxon>Geodia</taxon>
    </lineage>
</organism>
<dbReference type="GO" id="GO:0005524">
    <property type="term" value="F:ATP binding"/>
    <property type="evidence" value="ECO:0007669"/>
    <property type="project" value="UniProtKB-KW"/>
</dbReference>
<dbReference type="InterPro" id="IPR027417">
    <property type="entry name" value="P-loop_NTPase"/>
</dbReference>
<proteinExistence type="predicted"/>
<dbReference type="GO" id="GO:0008643">
    <property type="term" value="P:carbohydrate transport"/>
    <property type="evidence" value="ECO:0007669"/>
    <property type="project" value="InterPro"/>
</dbReference>
<dbReference type="PROSITE" id="PS00211">
    <property type="entry name" value="ABC_TRANSPORTER_1"/>
    <property type="match status" value="1"/>
</dbReference>
<feature type="domain" description="ABC transporter" evidence="7">
    <location>
        <begin position="1"/>
        <end position="225"/>
    </location>
</feature>
<feature type="non-terminal residue" evidence="8">
    <location>
        <position position="1"/>
    </location>
</feature>
<dbReference type="GO" id="GO:0016887">
    <property type="term" value="F:ATP hydrolysis activity"/>
    <property type="evidence" value="ECO:0007669"/>
    <property type="project" value="InterPro"/>
</dbReference>
<dbReference type="InterPro" id="IPR015855">
    <property type="entry name" value="ABC_transpr_MalK-like"/>
</dbReference>
<keyword evidence="6" id="KW-0472">Membrane</keyword>
<comment type="caution">
    <text evidence="8">The sequence shown here is derived from an EMBL/GenBank/DDBJ whole genome shotgun (WGS) entry which is preliminary data.</text>
</comment>
<dbReference type="Pfam" id="PF17912">
    <property type="entry name" value="OB_MalK"/>
    <property type="match status" value="1"/>
</dbReference>
<dbReference type="EMBL" id="CASHTH010001984">
    <property type="protein sequence ID" value="CAI8022934.1"/>
    <property type="molecule type" value="Genomic_DNA"/>
</dbReference>
<evidence type="ECO:0000313" key="9">
    <source>
        <dbReference type="Proteomes" id="UP001174909"/>
    </source>
</evidence>
<dbReference type="InterPro" id="IPR008995">
    <property type="entry name" value="Mo/tungstate-bd_C_term_dom"/>
</dbReference>
<evidence type="ECO:0000256" key="4">
    <source>
        <dbReference type="ARBA" id="ARBA00022840"/>
    </source>
</evidence>
<dbReference type="CDD" id="cd03301">
    <property type="entry name" value="ABC_MalK_N"/>
    <property type="match status" value="1"/>
</dbReference>
<evidence type="ECO:0000313" key="8">
    <source>
        <dbReference type="EMBL" id="CAI8022934.1"/>
    </source>
</evidence>
<dbReference type="InterPro" id="IPR017871">
    <property type="entry name" value="ABC_transporter-like_CS"/>
</dbReference>
<evidence type="ECO:0000256" key="5">
    <source>
        <dbReference type="ARBA" id="ARBA00022967"/>
    </source>
</evidence>